<feature type="domain" description="BD-FAE-like" evidence="3">
    <location>
        <begin position="65"/>
        <end position="264"/>
    </location>
</feature>
<dbReference type="PANTHER" id="PTHR48081">
    <property type="entry name" value="AB HYDROLASE SUPERFAMILY PROTEIN C4A8.06C"/>
    <property type="match status" value="1"/>
</dbReference>
<dbReference type="InterPro" id="IPR050300">
    <property type="entry name" value="GDXG_lipolytic_enzyme"/>
</dbReference>
<gene>
    <name evidence="4" type="ORF">WJU16_01765</name>
</gene>
<keyword evidence="2" id="KW-0732">Signal</keyword>
<dbReference type="SUPFAM" id="SSF53474">
    <property type="entry name" value="alpha/beta-Hydrolases"/>
    <property type="match status" value="1"/>
</dbReference>
<sequence length="306" mass="33252">MLHFRNICLLILLATSPFSVTAQQVVPLYDGKAPGWLPAAATVKENIRTDKTVGLLVSSITEPTLEVFLPEEGKKNGTAVIICPGGGYGVLLLNREGRDVAKAFNGSGVAAFVLKYRLPSTALFSDPVNVPLQDAQRAIQIVRERAEEWKIDPRKVGIMGFSAGGHLAATAGTHFDRPVIGAKPGVSLRPDFMLLINPVISFTDSIGHAGSRRNLLGPSPAPSQVRWFSNELQVTAQTPPAFLVHAGDDTVVGEKNSLLFYQALRAHNIPGSLHIYQKGEHGFLKDLGFGEWFGRCLFWMQQAGWM</sequence>
<organism evidence="4 5">
    <name type="scientific">Chitinophaga pollutisoli</name>
    <dbReference type="NCBI Taxonomy" id="3133966"/>
    <lineage>
        <taxon>Bacteria</taxon>
        <taxon>Pseudomonadati</taxon>
        <taxon>Bacteroidota</taxon>
        <taxon>Chitinophagia</taxon>
        <taxon>Chitinophagales</taxon>
        <taxon>Chitinophagaceae</taxon>
        <taxon>Chitinophaga</taxon>
    </lineage>
</organism>
<evidence type="ECO:0000313" key="4">
    <source>
        <dbReference type="EMBL" id="WZN41765.1"/>
    </source>
</evidence>
<evidence type="ECO:0000256" key="2">
    <source>
        <dbReference type="SAM" id="SignalP"/>
    </source>
</evidence>
<evidence type="ECO:0000256" key="1">
    <source>
        <dbReference type="ARBA" id="ARBA00022801"/>
    </source>
</evidence>
<dbReference type="InterPro" id="IPR049492">
    <property type="entry name" value="BD-FAE-like_dom"/>
</dbReference>
<name>A0ABZ2YR74_9BACT</name>
<dbReference type="EMBL" id="CP149822">
    <property type="protein sequence ID" value="WZN41765.1"/>
    <property type="molecule type" value="Genomic_DNA"/>
</dbReference>
<keyword evidence="5" id="KW-1185">Reference proteome</keyword>
<keyword evidence="1 4" id="KW-0378">Hydrolase</keyword>
<proteinExistence type="predicted"/>
<dbReference type="Pfam" id="PF20434">
    <property type="entry name" value="BD-FAE"/>
    <property type="match status" value="1"/>
</dbReference>
<dbReference type="Proteomes" id="UP001485459">
    <property type="component" value="Chromosome"/>
</dbReference>
<protein>
    <submittedName>
        <fullName evidence="4">Alpha/beta hydrolase</fullName>
    </submittedName>
</protein>
<dbReference type="PANTHER" id="PTHR48081:SF6">
    <property type="entry name" value="PEPTIDASE S9 PROLYL OLIGOPEPTIDASE CATALYTIC DOMAIN-CONTAINING PROTEIN"/>
    <property type="match status" value="1"/>
</dbReference>
<dbReference type="GO" id="GO:0016787">
    <property type="term" value="F:hydrolase activity"/>
    <property type="evidence" value="ECO:0007669"/>
    <property type="project" value="UniProtKB-KW"/>
</dbReference>
<feature type="signal peptide" evidence="2">
    <location>
        <begin position="1"/>
        <end position="22"/>
    </location>
</feature>
<dbReference type="InterPro" id="IPR029058">
    <property type="entry name" value="AB_hydrolase_fold"/>
</dbReference>
<reference evidence="5" key="1">
    <citation type="submission" date="2024-03" db="EMBL/GenBank/DDBJ databases">
        <title>Chitinophaga horti sp. nov., isolated from garden soil.</title>
        <authorList>
            <person name="Lee D.S."/>
            <person name="Han D.M."/>
            <person name="Baek J.H."/>
            <person name="Choi D.G."/>
            <person name="Jeon J.H."/>
            <person name="Jeon C.O."/>
        </authorList>
    </citation>
    <scope>NUCLEOTIDE SEQUENCE [LARGE SCALE GENOMIC DNA]</scope>
    <source>
        <strain evidence="5">GPA1</strain>
    </source>
</reference>
<accession>A0ABZ2YR74</accession>
<dbReference type="Gene3D" id="3.40.50.1820">
    <property type="entry name" value="alpha/beta hydrolase"/>
    <property type="match status" value="1"/>
</dbReference>
<evidence type="ECO:0000259" key="3">
    <source>
        <dbReference type="Pfam" id="PF20434"/>
    </source>
</evidence>
<dbReference type="RefSeq" id="WP_341836613.1">
    <property type="nucleotide sequence ID" value="NZ_CP149822.1"/>
</dbReference>
<feature type="chain" id="PRO_5045113391" evidence="2">
    <location>
        <begin position="23"/>
        <end position="306"/>
    </location>
</feature>
<evidence type="ECO:0000313" key="5">
    <source>
        <dbReference type="Proteomes" id="UP001485459"/>
    </source>
</evidence>